<dbReference type="OrthoDB" id="414243at2759"/>
<dbReference type="SUPFAM" id="SSF47616">
    <property type="entry name" value="GST C-terminal domain-like"/>
    <property type="match status" value="1"/>
</dbReference>
<dbReference type="PROSITE" id="PS50404">
    <property type="entry name" value="GST_NTER"/>
    <property type="match status" value="1"/>
</dbReference>
<evidence type="ECO:0000259" key="1">
    <source>
        <dbReference type="PROSITE" id="PS50404"/>
    </source>
</evidence>
<evidence type="ECO:0000313" key="2">
    <source>
        <dbReference type="EMBL" id="OOO09621.1"/>
    </source>
</evidence>
<dbReference type="GO" id="GO:0004364">
    <property type="term" value="F:glutathione transferase activity"/>
    <property type="evidence" value="ECO:0007669"/>
    <property type="project" value="TreeGrafter"/>
</dbReference>
<dbReference type="Pfam" id="PF14497">
    <property type="entry name" value="GST_C_3"/>
    <property type="match status" value="1"/>
</dbReference>
<reference evidence="2 3" key="1">
    <citation type="submission" date="2016-10" db="EMBL/GenBank/DDBJ databases">
        <title>Genome sequencing of Aspergillus oryzae BCC7051.</title>
        <authorList>
            <person name="Thammarongtham C."/>
            <person name="Vorapreeda T."/>
            <person name="Nookaew I."/>
            <person name="Srisuk T."/>
            <person name="Land M."/>
            <person name="Jeennor S."/>
            <person name="Laoteng K."/>
        </authorList>
    </citation>
    <scope>NUCLEOTIDE SEQUENCE [LARGE SCALE GENOMIC DNA]</scope>
    <source>
        <strain evidence="2 3">BCC7051</strain>
    </source>
</reference>
<feature type="domain" description="GST N-terminal" evidence="1">
    <location>
        <begin position="8"/>
        <end position="92"/>
    </location>
</feature>
<gene>
    <name evidence="2" type="ORF">OAory_01054290</name>
</gene>
<dbReference type="Gene3D" id="1.20.1050.130">
    <property type="match status" value="1"/>
</dbReference>
<proteinExistence type="predicted"/>
<dbReference type="PANTHER" id="PTHR11571">
    <property type="entry name" value="GLUTATHIONE S-TRANSFERASE"/>
    <property type="match status" value="1"/>
</dbReference>
<dbReference type="EMBL" id="MKZY01000004">
    <property type="protein sequence ID" value="OOO09621.1"/>
    <property type="molecule type" value="Genomic_DNA"/>
</dbReference>
<accession>A0A1S9DKN9</accession>
<dbReference type="CDD" id="cd03039">
    <property type="entry name" value="GST_N_Sigma_like"/>
    <property type="match status" value="1"/>
</dbReference>
<dbReference type="InterPro" id="IPR040079">
    <property type="entry name" value="Glutathione_S-Trfase"/>
</dbReference>
<dbReference type="InterPro" id="IPR036282">
    <property type="entry name" value="Glutathione-S-Trfase_C_sf"/>
</dbReference>
<comment type="caution">
    <text evidence="2">The sequence shown here is derived from an EMBL/GenBank/DDBJ whole genome shotgun (WGS) entry which is preliminary data.</text>
</comment>
<sequence length="357" mass="40175">MQLPSTKPTLHYLDIGSLGRGEVIRLFLKDAGVEFNDVRYPYDDTWPAASAVLKEKGLSVTGHVPVLEYEGKILTQHLAILRYLARELGEYDGNTSLEKYFLDAVADVYNDWRIQWVNNLGNVTDKFRNEVVPNYYNVLARFYAQQEGPYLLGERITYTDFLVYQSIDNDSQTGTLPRIIWNPHLVARKRLAVGISFIGFVASLMGISKIAYIQGDKPDSCVNYCRFHRPGAPLLHYGTPFGLYLLQSPRNPIFISPCPTGQFPSALNLGPESQQLKGPRDQQQQEQLAVSPSEGTLTDAITELAKPSAEVAYLPQAGRRLQPPQWIGEARDLDKRVTQATAFLRARLQIVDSIAWQ</sequence>
<dbReference type="SUPFAM" id="SSF52833">
    <property type="entry name" value="Thioredoxin-like"/>
    <property type="match status" value="1"/>
</dbReference>
<dbReference type="GO" id="GO:0006749">
    <property type="term" value="P:glutathione metabolic process"/>
    <property type="evidence" value="ECO:0007669"/>
    <property type="project" value="TreeGrafter"/>
</dbReference>
<name>A0A1S9DKN9_ASPOZ</name>
<dbReference type="InterPro" id="IPR050213">
    <property type="entry name" value="GST_superfamily"/>
</dbReference>
<dbReference type="Proteomes" id="UP000190312">
    <property type="component" value="Unassembled WGS sequence"/>
</dbReference>
<dbReference type="InterPro" id="IPR004046">
    <property type="entry name" value="GST_C"/>
</dbReference>
<dbReference type="PANTHER" id="PTHR11571:SF150">
    <property type="entry name" value="GLUTATHIONE S-TRANSFERASE"/>
    <property type="match status" value="1"/>
</dbReference>
<keyword evidence="2" id="KW-0808">Transferase</keyword>
<dbReference type="SFLD" id="SFLDS00019">
    <property type="entry name" value="Glutathione_Transferase_(cytos"/>
    <property type="match status" value="1"/>
</dbReference>
<organism evidence="2 3">
    <name type="scientific">Aspergillus oryzae</name>
    <name type="common">Yellow koji mold</name>
    <dbReference type="NCBI Taxonomy" id="5062"/>
    <lineage>
        <taxon>Eukaryota</taxon>
        <taxon>Fungi</taxon>
        <taxon>Dikarya</taxon>
        <taxon>Ascomycota</taxon>
        <taxon>Pezizomycotina</taxon>
        <taxon>Eurotiomycetes</taxon>
        <taxon>Eurotiomycetidae</taxon>
        <taxon>Eurotiales</taxon>
        <taxon>Aspergillaceae</taxon>
        <taxon>Aspergillus</taxon>
        <taxon>Aspergillus subgen. Circumdati</taxon>
    </lineage>
</organism>
<protein>
    <submittedName>
        <fullName evidence="2">Glutathione S-transferase domain-containing protein</fullName>
    </submittedName>
</protein>
<dbReference type="InterPro" id="IPR036249">
    <property type="entry name" value="Thioredoxin-like_sf"/>
</dbReference>
<dbReference type="AlphaFoldDB" id="A0A1S9DKN9"/>
<dbReference type="InterPro" id="IPR004045">
    <property type="entry name" value="Glutathione_S-Trfase_N"/>
</dbReference>
<evidence type="ECO:0000313" key="3">
    <source>
        <dbReference type="Proteomes" id="UP000190312"/>
    </source>
</evidence>
<dbReference type="Pfam" id="PF02798">
    <property type="entry name" value="GST_N"/>
    <property type="match status" value="1"/>
</dbReference>
<dbReference type="VEuPathDB" id="FungiDB:AO090003001469"/>